<dbReference type="Proteomes" id="UP000271889">
    <property type="component" value="Unassembled WGS sequence"/>
</dbReference>
<organism evidence="1 2">
    <name type="scientific">Cylicostephanus goldi</name>
    <name type="common">Nematode worm</name>
    <dbReference type="NCBI Taxonomy" id="71465"/>
    <lineage>
        <taxon>Eukaryota</taxon>
        <taxon>Metazoa</taxon>
        <taxon>Ecdysozoa</taxon>
        <taxon>Nematoda</taxon>
        <taxon>Chromadorea</taxon>
        <taxon>Rhabditida</taxon>
        <taxon>Rhabditina</taxon>
        <taxon>Rhabditomorpha</taxon>
        <taxon>Strongyloidea</taxon>
        <taxon>Strongylidae</taxon>
        <taxon>Cylicostephanus</taxon>
    </lineage>
</organism>
<dbReference type="OrthoDB" id="5790173at2759"/>
<dbReference type="AlphaFoldDB" id="A0A3P6RMP2"/>
<name>A0A3P6RMP2_CYLGO</name>
<protein>
    <submittedName>
        <fullName evidence="1">Uncharacterized protein</fullName>
    </submittedName>
</protein>
<sequence length="103" mass="11723">MNITLQGNFESFPVELEACKPGLTDTADEVASPMFISVSRMSCIEDEKLLQEFLALFPNVHYSEELTAETTHLVMMNSRRLSFTEVCDIFEPRVSKLAFYFSS</sequence>
<evidence type="ECO:0000313" key="2">
    <source>
        <dbReference type="Proteomes" id="UP000271889"/>
    </source>
</evidence>
<reference evidence="1 2" key="1">
    <citation type="submission" date="2018-11" db="EMBL/GenBank/DDBJ databases">
        <authorList>
            <consortium name="Pathogen Informatics"/>
        </authorList>
    </citation>
    <scope>NUCLEOTIDE SEQUENCE [LARGE SCALE GENOMIC DNA]</scope>
</reference>
<dbReference type="CDD" id="cd00027">
    <property type="entry name" value="BRCT"/>
    <property type="match status" value="1"/>
</dbReference>
<proteinExistence type="predicted"/>
<gene>
    <name evidence="1" type="ORF">CGOC_LOCUS3487</name>
</gene>
<evidence type="ECO:0000313" key="1">
    <source>
        <dbReference type="EMBL" id="VDK55970.1"/>
    </source>
</evidence>
<accession>A0A3P6RMP2</accession>
<keyword evidence="2" id="KW-1185">Reference proteome</keyword>
<dbReference type="EMBL" id="UYRV01008800">
    <property type="protein sequence ID" value="VDK55970.1"/>
    <property type="molecule type" value="Genomic_DNA"/>
</dbReference>